<dbReference type="GO" id="GO:0005737">
    <property type="term" value="C:cytoplasm"/>
    <property type="evidence" value="ECO:0007669"/>
    <property type="project" value="UniProtKB-UniRule"/>
</dbReference>
<dbReference type="InterPro" id="IPR020603">
    <property type="entry name" value="MraZ_dom"/>
</dbReference>
<evidence type="ECO:0000256" key="4">
    <source>
        <dbReference type="ARBA" id="ARBA00023015"/>
    </source>
</evidence>
<dbReference type="InterPro" id="IPR035642">
    <property type="entry name" value="MraZ_N"/>
</dbReference>
<dbReference type="GO" id="GO:0000976">
    <property type="term" value="F:transcription cis-regulatory region binding"/>
    <property type="evidence" value="ECO:0007669"/>
    <property type="project" value="TreeGrafter"/>
</dbReference>
<dbReference type="GO" id="GO:2000143">
    <property type="term" value="P:negative regulation of DNA-templated transcription initiation"/>
    <property type="evidence" value="ECO:0007669"/>
    <property type="project" value="TreeGrafter"/>
</dbReference>
<comment type="subunit">
    <text evidence="7">Forms oligomers.</text>
</comment>
<evidence type="ECO:0000313" key="10">
    <source>
        <dbReference type="Proteomes" id="UP000177486"/>
    </source>
</evidence>
<organism evidence="9 10">
    <name type="scientific">Candidatus Niyogibacteria bacterium RIFCSPLOWO2_01_FULL_45_48</name>
    <dbReference type="NCBI Taxonomy" id="1801724"/>
    <lineage>
        <taxon>Bacteria</taxon>
        <taxon>Candidatus Niyogiibacteriota</taxon>
    </lineage>
</organism>
<dbReference type="PROSITE" id="PS51740">
    <property type="entry name" value="SPOVT_ABRB"/>
    <property type="match status" value="2"/>
</dbReference>
<proteinExistence type="inferred from homology"/>
<comment type="similarity">
    <text evidence="7">Belongs to the MraZ family.</text>
</comment>
<sequence>MLIGEFQHTLDAKKRVALPAKLRKELGNNAVITKGLDRCLYVYPIKEWEHIAEKLSNLPMGQADTRRFVRFFLGGAAHVEMDALGRVLIPETLKEYAGLSERVVVAGVHKYLEIWDATRWDSYKSEIEKQADVLAEKLGEIGAY</sequence>
<comment type="caution">
    <text evidence="9">The sequence shown here is derived from an EMBL/GenBank/DDBJ whole genome shotgun (WGS) entry which is preliminary data.</text>
</comment>
<evidence type="ECO:0000256" key="3">
    <source>
        <dbReference type="ARBA" id="ARBA00022737"/>
    </source>
</evidence>
<gene>
    <name evidence="7" type="primary">mraZ</name>
    <name evidence="9" type="ORF">A2931_00820</name>
</gene>
<dbReference type="CDD" id="cd16321">
    <property type="entry name" value="MraZ_C"/>
    <property type="match status" value="1"/>
</dbReference>
<dbReference type="InterPro" id="IPR003444">
    <property type="entry name" value="MraZ"/>
</dbReference>
<keyword evidence="3" id="KW-0677">Repeat</keyword>
<feature type="domain" description="SpoVT-AbrB" evidence="8">
    <location>
        <begin position="5"/>
        <end position="47"/>
    </location>
</feature>
<keyword evidence="9" id="KW-0132">Cell division</keyword>
<keyword evidence="6 7" id="KW-0804">Transcription</keyword>
<dbReference type="GO" id="GO:0051301">
    <property type="term" value="P:cell division"/>
    <property type="evidence" value="ECO:0007669"/>
    <property type="project" value="UniProtKB-KW"/>
</dbReference>
<evidence type="ECO:0000256" key="5">
    <source>
        <dbReference type="ARBA" id="ARBA00023125"/>
    </source>
</evidence>
<dbReference type="CDD" id="cd16320">
    <property type="entry name" value="MraZ_N"/>
    <property type="match status" value="1"/>
</dbReference>
<dbReference type="GO" id="GO:0003700">
    <property type="term" value="F:DNA-binding transcription factor activity"/>
    <property type="evidence" value="ECO:0007669"/>
    <property type="project" value="UniProtKB-UniRule"/>
</dbReference>
<dbReference type="EMBL" id="MHMQ01000032">
    <property type="protein sequence ID" value="OGZ29821.1"/>
    <property type="molecule type" value="Genomic_DNA"/>
</dbReference>
<evidence type="ECO:0000256" key="7">
    <source>
        <dbReference type="HAMAP-Rule" id="MF_01008"/>
    </source>
</evidence>
<dbReference type="InterPro" id="IPR037914">
    <property type="entry name" value="SpoVT-AbrB_sf"/>
</dbReference>
<dbReference type="PANTHER" id="PTHR34701">
    <property type="entry name" value="TRANSCRIPTIONAL REGULATOR MRAZ"/>
    <property type="match status" value="1"/>
</dbReference>
<dbReference type="HAMAP" id="MF_01008">
    <property type="entry name" value="MraZ"/>
    <property type="match status" value="1"/>
</dbReference>
<dbReference type="AlphaFoldDB" id="A0A1G2EWT1"/>
<evidence type="ECO:0000313" key="9">
    <source>
        <dbReference type="EMBL" id="OGZ29821.1"/>
    </source>
</evidence>
<protein>
    <recommendedName>
        <fullName evidence="1 7">Transcriptional regulator MraZ</fullName>
    </recommendedName>
</protein>
<keyword evidence="5 7" id="KW-0238">DNA-binding</keyword>
<keyword evidence="2 7" id="KW-0963">Cytoplasm</keyword>
<evidence type="ECO:0000256" key="2">
    <source>
        <dbReference type="ARBA" id="ARBA00022490"/>
    </source>
</evidence>
<evidence type="ECO:0000256" key="1">
    <source>
        <dbReference type="ARBA" id="ARBA00013860"/>
    </source>
</evidence>
<evidence type="ECO:0000256" key="6">
    <source>
        <dbReference type="ARBA" id="ARBA00023163"/>
    </source>
</evidence>
<dbReference type="InterPro" id="IPR007159">
    <property type="entry name" value="SpoVT-AbrB_dom"/>
</dbReference>
<comment type="subcellular location">
    <subcellularLocation>
        <location evidence="7">Cytoplasm</location>
        <location evidence="7">Nucleoid</location>
    </subcellularLocation>
</comment>
<dbReference type="PANTHER" id="PTHR34701:SF1">
    <property type="entry name" value="TRANSCRIPTIONAL REGULATOR MRAZ"/>
    <property type="match status" value="1"/>
</dbReference>
<dbReference type="Pfam" id="PF02381">
    <property type="entry name" value="MraZ"/>
    <property type="match status" value="2"/>
</dbReference>
<feature type="domain" description="SpoVT-AbrB" evidence="8">
    <location>
        <begin position="76"/>
        <end position="119"/>
    </location>
</feature>
<dbReference type="InterPro" id="IPR035644">
    <property type="entry name" value="MraZ_C"/>
</dbReference>
<accession>A0A1G2EWT1</accession>
<keyword evidence="9" id="KW-0131">Cell cycle</keyword>
<name>A0A1G2EWT1_9BACT</name>
<keyword evidence="4 7" id="KW-0805">Transcription regulation</keyword>
<dbReference type="NCBIfam" id="TIGR00242">
    <property type="entry name" value="division/cell wall cluster transcriptional repressor MraZ"/>
    <property type="match status" value="1"/>
</dbReference>
<reference evidence="9 10" key="1">
    <citation type="journal article" date="2016" name="Nat. Commun.">
        <title>Thousands of microbial genomes shed light on interconnected biogeochemical processes in an aquifer system.</title>
        <authorList>
            <person name="Anantharaman K."/>
            <person name="Brown C.T."/>
            <person name="Hug L.A."/>
            <person name="Sharon I."/>
            <person name="Castelle C.J."/>
            <person name="Probst A.J."/>
            <person name="Thomas B.C."/>
            <person name="Singh A."/>
            <person name="Wilkins M.J."/>
            <person name="Karaoz U."/>
            <person name="Brodie E.L."/>
            <person name="Williams K.H."/>
            <person name="Hubbard S.S."/>
            <person name="Banfield J.F."/>
        </authorList>
    </citation>
    <scope>NUCLEOTIDE SEQUENCE [LARGE SCALE GENOMIC DNA]</scope>
</reference>
<dbReference type="InterPro" id="IPR038619">
    <property type="entry name" value="MraZ_sf"/>
</dbReference>
<evidence type="ECO:0000259" key="8">
    <source>
        <dbReference type="PROSITE" id="PS51740"/>
    </source>
</evidence>
<dbReference type="GO" id="GO:0009295">
    <property type="term" value="C:nucleoid"/>
    <property type="evidence" value="ECO:0007669"/>
    <property type="project" value="UniProtKB-SubCell"/>
</dbReference>
<dbReference type="Proteomes" id="UP000177486">
    <property type="component" value="Unassembled WGS sequence"/>
</dbReference>
<dbReference type="Gene3D" id="3.40.1550.20">
    <property type="entry name" value="Transcriptional regulator MraZ domain"/>
    <property type="match status" value="1"/>
</dbReference>
<dbReference type="SUPFAM" id="SSF89447">
    <property type="entry name" value="AbrB/MazE/MraZ-like"/>
    <property type="match status" value="1"/>
</dbReference>